<keyword evidence="1" id="KW-0695">RNA-directed DNA polymerase</keyword>
<organism evidence="1 2">
    <name type="scientific">Entomophthora muscae</name>
    <dbReference type="NCBI Taxonomy" id="34485"/>
    <lineage>
        <taxon>Eukaryota</taxon>
        <taxon>Fungi</taxon>
        <taxon>Fungi incertae sedis</taxon>
        <taxon>Zoopagomycota</taxon>
        <taxon>Entomophthoromycotina</taxon>
        <taxon>Entomophthoromycetes</taxon>
        <taxon>Entomophthorales</taxon>
        <taxon>Entomophthoraceae</taxon>
        <taxon>Entomophthora</taxon>
    </lineage>
</organism>
<dbReference type="EC" id="2.7.7.49" evidence="1"/>
<comment type="caution">
    <text evidence="1">The sequence shown here is derived from an EMBL/GenBank/DDBJ whole genome shotgun (WGS) entry which is preliminary data.</text>
</comment>
<keyword evidence="2" id="KW-1185">Reference proteome</keyword>
<evidence type="ECO:0000313" key="1">
    <source>
        <dbReference type="EMBL" id="KAJ9088131.1"/>
    </source>
</evidence>
<name>A0ACC2UN10_9FUNG</name>
<accession>A0ACC2UN10</accession>
<dbReference type="EMBL" id="QTSX02000151">
    <property type="protein sequence ID" value="KAJ9088131.1"/>
    <property type="molecule type" value="Genomic_DNA"/>
</dbReference>
<reference evidence="1" key="1">
    <citation type="submission" date="2022-04" db="EMBL/GenBank/DDBJ databases">
        <title>Genome of the entomopathogenic fungus Entomophthora muscae.</title>
        <authorList>
            <person name="Elya C."/>
            <person name="Lovett B.R."/>
            <person name="Lee E."/>
            <person name="Macias A.M."/>
            <person name="Hajek A.E."/>
            <person name="De Bivort B.L."/>
            <person name="Kasson M.T."/>
            <person name="De Fine Licht H.H."/>
            <person name="Stajich J.E."/>
        </authorList>
    </citation>
    <scope>NUCLEOTIDE SEQUENCE</scope>
    <source>
        <strain evidence="1">Berkeley</strain>
    </source>
</reference>
<gene>
    <name evidence="1" type="primary">EST2_3</name>
    <name evidence="1" type="ORF">DSO57_1026161</name>
</gene>
<keyword evidence="1" id="KW-0808">Transferase</keyword>
<evidence type="ECO:0000313" key="2">
    <source>
        <dbReference type="Proteomes" id="UP001165960"/>
    </source>
</evidence>
<sequence>MRHILLNVQMILLPSIAVKQSLKETNHLADEKTLALLLKFPLQISGPLLSLTPAHALKHAADVDIPEQIARHDFSCLARKLHSNWFPNRVKVSRSPLFHATPKEVCQAPAQALKRTLAPSTPQLLRDVFPEEFSTRSYRLQVGKRLVLENKTSGLKSMNDMPVLVPKSLRLLAPIVKELSNRAKFNIRHEILASHANPESDGSTNPLEVFIIIKHLLRGLLPRKLMGKENTSLFIQSVKRLIYGTRYEEESLHDWMQGLKVTKVVWLSSVNYHPTQHARNAKLLGNLVRWLAEKVVIPLIWSHFHATEVQGKHYKVCYYRQDVWQRMKRSAVVSLEEERLFKRVTQEQAIASIRESSTSNGLMRFVPKSNGLLRPITNFSVRDSSLQKFHFAGQALASTVSANHMLTPCFHVLKFEAQRTPNALEGSLLGVSEISEPLTAYRCHLLAQGKLPKLYFVKVDIERCFERISRSKVFEVVDELLKEKDYTFVYANVLKLMEDDSKGWGLNSSSTVGLTAPANDLSLAHTEKALKQAIIMYLKTKSTKSKHLMLHAIKHHIDKSLVKIDDVFYLQTKGIPQGSILSTLLCSLMYARLQTTLLAEFKNEDTLLLRLTDDFLFISASPLSARRFVRKMRQGFPEYGCYINPTKTLTNFKSLSSNLNVEDSYFPWCGLKIHTKTLSVILDYNTFDLTSRCYDEVANTVTFKSCPNFCVSLQKRLMRFITNKLHPMLITNSKRAGFPRYNLFTAFTDTFMKLFVKLPSNLSLHFLKETILGFIVKTFKVIERKGLSILWRSQPPFSNARIVRQGWKRTTIMSLAYISALLAIKWFNSQRPGALHRSQITGWIRDQIPRHVRMTELLCKLRLKQDPITIETLLKKV</sequence>
<proteinExistence type="predicted"/>
<dbReference type="Proteomes" id="UP001165960">
    <property type="component" value="Unassembled WGS sequence"/>
</dbReference>
<protein>
    <submittedName>
        <fullName evidence="1">Telomerase reverse transcriptase</fullName>
        <ecNumber evidence="1">2.7.7.49</ecNumber>
    </submittedName>
</protein>
<keyword evidence="1" id="KW-0548">Nucleotidyltransferase</keyword>